<proteinExistence type="predicted"/>
<reference evidence="3" key="1">
    <citation type="journal article" date="2023" name="Commun. Biol.">
        <title>Genome analysis of Parmales, the sister group of diatoms, reveals the evolutionary specialization of diatoms from phago-mixotrophs to photoautotrophs.</title>
        <authorList>
            <person name="Ban H."/>
            <person name="Sato S."/>
            <person name="Yoshikawa S."/>
            <person name="Yamada K."/>
            <person name="Nakamura Y."/>
            <person name="Ichinomiya M."/>
            <person name="Sato N."/>
            <person name="Blanc-Mathieu R."/>
            <person name="Endo H."/>
            <person name="Kuwata A."/>
            <person name="Ogata H."/>
        </authorList>
    </citation>
    <scope>NUCLEOTIDE SEQUENCE [LARGE SCALE GENOMIC DNA]</scope>
    <source>
        <strain evidence="3">NIES 3699</strain>
    </source>
</reference>
<feature type="compositionally biased region" description="Acidic residues" evidence="1">
    <location>
        <begin position="189"/>
        <end position="199"/>
    </location>
</feature>
<dbReference type="AlphaFoldDB" id="A0A9W7FEM1"/>
<sequence length="1000" mass="108983">MSSDISPPATPPRSALNVDEDAGHQPEQGVLQSLNSPALKTAESSNEGARISSFSMSDGPIRVSLNIYDGKELKDVVRDLIHVVKEQAATIESYSSRFSELESLVYSESMRNKTRVDALSNGVNNLAQNIQGFVDKDVEEVETVIAAAPTIMETISVRANPLPSPAVSPEKEEIFVEEEEKKEVKPEPELEPEPEPEPEPEVKPEPVAAPAPAPKPVNIPAPAPAPTPTPAPAPAPTPAPAPAPAPAVTPAPASTPAPAPVTTTTNTTRSSVSSNSPPKPKPNNRQARLRFQRAVRKVILQIRMKDSMVGVLTSRAKKGQSIGERLQTNEEMRWKQETAIELLKKQLADQKVEIEKLRLERGEWMAKVEEKFTGQDEILQEVKAEVDELGHVAGKMKDLEAAQAAMLEEVKEEVAATTKGLETKTETLSSKLFGYQDSQAEIMVGHGDMHVQNIEQCLARCELLAEEMLKADNLTSDQVFNLRREMGSLDGQSKTAGHFLSIISKYMDVDPKNYGGLKSARTNLSDGVSALEERLGPLWGVVGQFDNNIAQSINLIMTLQTGFSNQEAALKKMEGEILAKADAGIVKSLEDNAKVLEENSKKIKDDMNKVSGDMHNLSSNNADLSTKVYDLYDRMDNIVDEEKLKESVKSLLDLYIRQLNAKAEGNEKLVGELQKELEKNGAAVNDLFRTKADVSEVGQKADNSQVDETKAMLSQLQTFVKQFERELEQVRNGQADDLDKIKRKMERRMTKAMMGQPEKKDDEVLLSHKKLDLCLACNRPMGKSVNLSAAVGYYGPVQDPTKQVFGARRKSTMPANMLIHLEENRRRATSIGGALLPKNRPTGLFSGGFNLPIKKGIWNEDLGGTGDRKAPEPPHTEVQKVRKTLAGMNIDPDGAPDTPSMRKGSMTGKKVPKDWLKVTSKGVTADGGPAAVGNMEALKREARKSSIRAADGRRVRGSSLHVVKSPKAGSTPKTGQQQGSFGVNPSFKESASTTKLPAIG</sequence>
<keyword evidence="3" id="KW-1185">Reference proteome</keyword>
<feature type="region of interest" description="Disordered" evidence="1">
    <location>
        <begin position="943"/>
        <end position="1000"/>
    </location>
</feature>
<evidence type="ECO:0000313" key="2">
    <source>
        <dbReference type="EMBL" id="GMI10711.1"/>
    </source>
</evidence>
<protein>
    <submittedName>
        <fullName evidence="2">Uncharacterized protein</fullName>
    </submittedName>
</protein>
<feature type="region of interest" description="Disordered" evidence="1">
    <location>
        <begin position="1"/>
        <end position="53"/>
    </location>
</feature>
<dbReference type="PANTHER" id="PTHR48125:SF12">
    <property type="entry name" value="AT HOOK TRANSCRIPTION FACTOR FAMILY-RELATED"/>
    <property type="match status" value="1"/>
</dbReference>
<organism evidence="2 3">
    <name type="scientific">Triparma verrucosa</name>
    <dbReference type="NCBI Taxonomy" id="1606542"/>
    <lineage>
        <taxon>Eukaryota</taxon>
        <taxon>Sar</taxon>
        <taxon>Stramenopiles</taxon>
        <taxon>Ochrophyta</taxon>
        <taxon>Bolidophyceae</taxon>
        <taxon>Parmales</taxon>
        <taxon>Triparmaceae</taxon>
        <taxon>Triparma</taxon>
    </lineage>
</organism>
<comment type="caution">
    <text evidence="2">The sequence shown here is derived from an EMBL/GenBank/DDBJ whole genome shotgun (WGS) entry which is preliminary data.</text>
</comment>
<name>A0A9W7FEM1_9STRA</name>
<feature type="compositionally biased region" description="Basic and acidic residues" evidence="1">
    <location>
        <begin position="169"/>
        <end position="188"/>
    </location>
</feature>
<feature type="compositionally biased region" description="Pro residues" evidence="1">
    <location>
        <begin position="207"/>
        <end position="259"/>
    </location>
</feature>
<evidence type="ECO:0000313" key="3">
    <source>
        <dbReference type="Proteomes" id="UP001165160"/>
    </source>
</evidence>
<feature type="compositionally biased region" description="Basic and acidic residues" evidence="1">
    <location>
        <begin position="943"/>
        <end position="954"/>
    </location>
</feature>
<feature type="compositionally biased region" description="Low complexity" evidence="1">
    <location>
        <begin position="260"/>
        <end position="276"/>
    </location>
</feature>
<gene>
    <name evidence="2" type="ORF">TrVE_jg2350</name>
</gene>
<dbReference type="EMBL" id="BRXX01000420">
    <property type="protein sequence ID" value="GMI10711.1"/>
    <property type="molecule type" value="Genomic_DNA"/>
</dbReference>
<evidence type="ECO:0000256" key="1">
    <source>
        <dbReference type="SAM" id="MobiDB-lite"/>
    </source>
</evidence>
<dbReference type="PANTHER" id="PTHR48125">
    <property type="entry name" value="LP07818P1"/>
    <property type="match status" value="1"/>
</dbReference>
<feature type="compositionally biased region" description="Polar residues" evidence="1">
    <location>
        <begin position="30"/>
        <end position="53"/>
    </location>
</feature>
<feature type="region of interest" description="Disordered" evidence="1">
    <location>
        <begin position="160"/>
        <end position="288"/>
    </location>
</feature>
<dbReference type="Proteomes" id="UP001165160">
    <property type="component" value="Unassembled WGS sequence"/>
</dbReference>
<feature type="region of interest" description="Disordered" evidence="1">
    <location>
        <begin position="887"/>
        <end position="908"/>
    </location>
</feature>
<feature type="compositionally biased region" description="Polar residues" evidence="1">
    <location>
        <begin position="971"/>
        <end position="1000"/>
    </location>
</feature>
<accession>A0A9W7FEM1</accession>